<comment type="caution">
    <text evidence="2">The sequence shown here is derived from an EMBL/GenBank/DDBJ whole genome shotgun (WGS) entry which is preliminary data.</text>
</comment>
<reference evidence="2 3" key="1">
    <citation type="submission" date="2019-03" db="EMBL/GenBank/DDBJ databases">
        <title>First draft genome of Liparis tanakae, snailfish: a comprehensive survey of snailfish specific genes.</title>
        <authorList>
            <person name="Kim W."/>
            <person name="Song I."/>
            <person name="Jeong J.-H."/>
            <person name="Kim D."/>
            <person name="Kim S."/>
            <person name="Ryu S."/>
            <person name="Song J.Y."/>
            <person name="Lee S.K."/>
        </authorList>
    </citation>
    <scope>NUCLEOTIDE SEQUENCE [LARGE SCALE GENOMIC DNA]</scope>
    <source>
        <tissue evidence="2">Muscle</tissue>
    </source>
</reference>
<dbReference type="Proteomes" id="UP000314294">
    <property type="component" value="Unassembled WGS sequence"/>
</dbReference>
<accession>A0A4Z2FYV2</accession>
<organism evidence="2 3">
    <name type="scientific">Liparis tanakae</name>
    <name type="common">Tanaka's snailfish</name>
    <dbReference type="NCBI Taxonomy" id="230148"/>
    <lineage>
        <taxon>Eukaryota</taxon>
        <taxon>Metazoa</taxon>
        <taxon>Chordata</taxon>
        <taxon>Craniata</taxon>
        <taxon>Vertebrata</taxon>
        <taxon>Euteleostomi</taxon>
        <taxon>Actinopterygii</taxon>
        <taxon>Neopterygii</taxon>
        <taxon>Teleostei</taxon>
        <taxon>Neoteleostei</taxon>
        <taxon>Acanthomorphata</taxon>
        <taxon>Eupercaria</taxon>
        <taxon>Perciformes</taxon>
        <taxon>Cottioidei</taxon>
        <taxon>Cottales</taxon>
        <taxon>Liparidae</taxon>
        <taxon>Liparis</taxon>
    </lineage>
</organism>
<gene>
    <name evidence="2" type="ORF">EYF80_043296</name>
</gene>
<evidence type="ECO:0000256" key="1">
    <source>
        <dbReference type="SAM" id="MobiDB-lite"/>
    </source>
</evidence>
<sequence length="133" mass="14613">MDCSQSDVALIFNQSSVSRLKDPRLLDPSIPHSQPNRGRINTTTTSDPPASAAELWSKYRNRKITRYTHAHGGVRGGYGPAGRASMLHYVTHRADDQDAALLLSGEVIVREFRRRIACTRTLSRPPSGAAVSD</sequence>
<keyword evidence="3" id="KW-1185">Reference proteome</keyword>
<name>A0A4Z2FYV2_9TELE</name>
<feature type="region of interest" description="Disordered" evidence="1">
    <location>
        <begin position="28"/>
        <end position="51"/>
    </location>
</feature>
<dbReference type="EMBL" id="SRLO01000786">
    <property type="protein sequence ID" value="TNN46488.1"/>
    <property type="molecule type" value="Genomic_DNA"/>
</dbReference>
<dbReference type="AlphaFoldDB" id="A0A4Z2FYV2"/>
<evidence type="ECO:0000313" key="3">
    <source>
        <dbReference type="Proteomes" id="UP000314294"/>
    </source>
</evidence>
<protein>
    <submittedName>
        <fullName evidence="2">Uncharacterized protein</fullName>
    </submittedName>
</protein>
<feature type="compositionally biased region" description="Polar residues" evidence="1">
    <location>
        <begin position="31"/>
        <end position="41"/>
    </location>
</feature>
<proteinExistence type="predicted"/>
<evidence type="ECO:0000313" key="2">
    <source>
        <dbReference type="EMBL" id="TNN46488.1"/>
    </source>
</evidence>